<evidence type="ECO:0000256" key="2">
    <source>
        <dbReference type="ARBA" id="ARBA00022679"/>
    </source>
</evidence>
<dbReference type="Gene3D" id="2.115.10.20">
    <property type="entry name" value="Glycosyl hydrolase domain, family 43"/>
    <property type="match status" value="1"/>
</dbReference>
<comment type="caution">
    <text evidence="4">The sequence shown here is derived from an EMBL/GenBank/DDBJ whole genome shotgun (WGS) entry which is preliminary data.</text>
</comment>
<dbReference type="Pfam" id="PF04041">
    <property type="entry name" value="Glyco_hydro_130"/>
    <property type="match status" value="1"/>
</dbReference>
<dbReference type="InterPro" id="IPR023296">
    <property type="entry name" value="Glyco_hydro_beta-prop_sf"/>
</dbReference>
<evidence type="ECO:0000256" key="1">
    <source>
        <dbReference type="ARBA" id="ARBA00022676"/>
    </source>
</evidence>
<organism evidence="4 5">
    <name type="scientific">Thalassobacterium maritimum</name>
    <dbReference type="NCBI Taxonomy" id="3041265"/>
    <lineage>
        <taxon>Bacteria</taxon>
        <taxon>Pseudomonadati</taxon>
        <taxon>Verrucomicrobiota</taxon>
        <taxon>Opitutia</taxon>
        <taxon>Puniceicoccales</taxon>
        <taxon>Coraliomargaritaceae</taxon>
        <taxon>Thalassobacterium</taxon>
    </lineage>
</organism>
<keyword evidence="1" id="KW-0328">Glycosyltransferase</keyword>
<keyword evidence="5" id="KW-1185">Reference proteome</keyword>
<dbReference type="InterPro" id="IPR007184">
    <property type="entry name" value="Mannoside_phosphorylase"/>
</dbReference>
<reference evidence="4 5" key="1">
    <citation type="submission" date="2023-04" db="EMBL/GenBank/DDBJ databases">
        <title>A novel bacteria isolated from coastal sediment.</title>
        <authorList>
            <person name="Liu X.-J."/>
            <person name="Du Z.-J."/>
        </authorList>
    </citation>
    <scope>NUCLEOTIDE SEQUENCE [LARGE SCALE GENOMIC DNA]</scope>
    <source>
        <strain evidence="4 5">SDUM461003</strain>
    </source>
</reference>
<gene>
    <name evidence="4" type="ORF">QEH52_07160</name>
</gene>
<evidence type="ECO:0000313" key="5">
    <source>
        <dbReference type="Proteomes" id="UP001225316"/>
    </source>
</evidence>
<sequence>MTTPNKALLTRIPNNPILCEADIPWDCMSVFNAGVCKWEGGYKMLFRTDSGPKEMPDSRLTRVGLASSKDGYKWTVDEEPVFDQEKMRIWLKGQYAERFGNEEIVRIYDPRITVIEGEVYLCFALDTKHGVRGGLARSSDFRNWTLLHISLPENRNMVLFPERVNGKLIRLDRPFPLYLRKNESFDIWISESPDGELWGHHKLLLGAEEAQCGNAKIGPGAPPIKTDKGWLTTFHAVTHHPDRDLGTWARNRTWHKEYVAGLMLLDLEDPSKVIGITRQPLLQSEEPYELGGFRGSVIFPGGFILEDDNTVKMYYGGGDTVVALAEGKLDELLDSIEPIR</sequence>
<dbReference type="Proteomes" id="UP001225316">
    <property type="component" value="Unassembled WGS sequence"/>
</dbReference>
<dbReference type="RefSeq" id="WP_308949414.1">
    <property type="nucleotide sequence ID" value="NZ_JARXHW010000012.1"/>
</dbReference>
<dbReference type="GO" id="GO:0016787">
    <property type="term" value="F:hydrolase activity"/>
    <property type="evidence" value="ECO:0007669"/>
    <property type="project" value="UniProtKB-KW"/>
</dbReference>
<dbReference type="SUPFAM" id="SSF75005">
    <property type="entry name" value="Arabinanase/levansucrase/invertase"/>
    <property type="match status" value="1"/>
</dbReference>
<keyword evidence="2" id="KW-0808">Transferase</keyword>
<dbReference type="EMBL" id="JARXHW010000012">
    <property type="protein sequence ID" value="MDQ8207280.1"/>
    <property type="molecule type" value="Genomic_DNA"/>
</dbReference>
<name>A0ABU1ASZ3_9BACT</name>
<accession>A0ABU1ASZ3</accession>
<evidence type="ECO:0000313" key="4">
    <source>
        <dbReference type="EMBL" id="MDQ8207280.1"/>
    </source>
</evidence>
<keyword evidence="4" id="KW-0378">Hydrolase</keyword>
<dbReference type="CDD" id="cd08993">
    <property type="entry name" value="GH130"/>
    <property type="match status" value="1"/>
</dbReference>
<evidence type="ECO:0000256" key="3">
    <source>
        <dbReference type="ARBA" id="ARBA00024356"/>
    </source>
</evidence>
<protein>
    <submittedName>
        <fullName evidence="4">Glycoside hydrolase family 130 protein</fullName>
    </submittedName>
</protein>
<comment type="similarity">
    <text evidence="3">Belongs to the glycosyl hydrolase 130 family.</text>
</comment>
<proteinExistence type="inferred from homology"/>
<dbReference type="PANTHER" id="PTHR34106:SF5">
    <property type="entry name" value="GLYCOSIDASE"/>
    <property type="match status" value="1"/>
</dbReference>
<dbReference type="PIRSF" id="PIRSF016202">
    <property type="entry name" value="PH1107"/>
    <property type="match status" value="1"/>
</dbReference>
<dbReference type="PANTHER" id="PTHR34106">
    <property type="entry name" value="GLYCOSIDASE"/>
    <property type="match status" value="1"/>
</dbReference>